<dbReference type="OMA" id="FAQQEDS"/>
<reference evidence="6 7" key="1">
    <citation type="journal article" date="2013" name="Genome Biol.">
        <title>The genome sequence of the most widely cultivated cacao type and its use to identify candidate genes regulating pod color.</title>
        <authorList>
            <person name="Motamayor J.C."/>
            <person name="Mockaitis K."/>
            <person name="Schmutz J."/>
            <person name="Haiminen N."/>
            <person name="Iii D.L."/>
            <person name="Cornejo O."/>
            <person name="Findley S.D."/>
            <person name="Zheng P."/>
            <person name="Utro F."/>
            <person name="Royaert S."/>
            <person name="Saski C."/>
            <person name="Jenkins J."/>
            <person name="Podicheti R."/>
            <person name="Zhao M."/>
            <person name="Scheffler B.E."/>
            <person name="Stack J.C."/>
            <person name="Feltus F.A."/>
            <person name="Mustiga G.M."/>
            <person name="Amores F."/>
            <person name="Phillips W."/>
            <person name="Marelli J.P."/>
            <person name="May G.D."/>
            <person name="Shapiro H."/>
            <person name="Ma J."/>
            <person name="Bustamante C.D."/>
            <person name="Schnell R.J."/>
            <person name="Main D."/>
            <person name="Gilbert D."/>
            <person name="Parida L."/>
            <person name="Kuhn D.N."/>
        </authorList>
    </citation>
    <scope>NUCLEOTIDE SEQUENCE [LARGE SCALE GENOMIC DNA]</scope>
    <source>
        <strain evidence="7">cv. Matina 1-6</strain>
    </source>
</reference>
<evidence type="ECO:0000256" key="3">
    <source>
        <dbReference type="SAM" id="MobiDB-lite"/>
    </source>
</evidence>
<feature type="domain" description="RING-type" evidence="4">
    <location>
        <begin position="9"/>
        <end position="57"/>
    </location>
</feature>
<dbReference type="Gramene" id="EOY07725">
    <property type="protein sequence ID" value="EOY07725"/>
    <property type="gene ID" value="TCM_022079"/>
</dbReference>
<dbReference type="GO" id="GO:0030014">
    <property type="term" value="C:CCR4-NOT complex"/>
    <property type="evidence" value="ECO:0000318"/>
    <property type="project" value="GO_Central"/>
</dbReference>
<keyword evidence="1" id="KW-0479">Metal-binding</keyword>
<organism evidence="6 7">
    <name type="scientific">Theobroma cacao</name>
    <name type="common">Cacao</name>
    <name type="synonym">Cocoa</name>
    <dbReference type="NCBI Taxonomy" id="3641"/>
    <lineage>
        <taxon>Eukaryota</taxon>
        <taxon>Viridiplantae</taxon>
        <taxon>Streptophyta</taxon>
        <taxon>Embryophyta</taxon>
        <taxon>Tracheophyta</taxon>
        <taxon>Spermatophyta</taxon>
        <taxon>Magnoliopsida</taxon>
        <taxon>eudicotyledons</taxon>
        <taxon>Gunneridae</taxon>
        <taxon>Pentapetalae</taxon>
        <taxon>rosids</taxon>
        <taxon>malvids</taxon>
        <taxon>Malvales</taxon>
        <taxon>Malvaceae</taxon>
        <taxon>Byttnerioideae</taxon>
        <taxon>Theobroma</taxon>
    </lineage>
</organism>
<feature type="region of interest" description="Disordered" evidence="3">
    <location>
        <begin position="855"/>
        <end position="878"/>
    </location>
</feature>
<feature type="domain" description="RRM" evidence="5">
    <location>
        <begin position="110"/>
        <end position="196"/>
    </location>
</feature>
<keyword evidence="7" id="KW-1185">Reference proteome</keyword>
<feature type="region of interest" description="Disordered" evidence="3">
    <location>
        <begin position="269"/>
        <end position="296"/>
    </location>
</feature>
<name>A0A061ERU0_THECC</name>
<dbReference type="InterPro" id="IPR035979">
    <property type="entry name" value="RBD_domain_sf"/>
</dbReference>
<dbReference type="GO" id="GO:0008270">
    <property type="term" value="F:zinc ion binding"/>
    <property type="evidence" value="ECO:0007669"/>
    <property type="project" value="UniProtKB-KW"/>
</dbReference>
<dbReference type="InterPro" id="IPR001841">
    <property type="entry name" value="Znf_RING"/>
</dbReference>
<dbReference type="InterPro" id="IPR039515">
    <property type="entry name" value="NOT4_mRING-HC-C4C4"/>
</dbReference>
<accession>A0A061ERU0</accession>
<gene>
    <name evidence="6" type="ORF">TCM_022079</name>
</gene>
<dbReference type="GO" id="GO:0004842">
    <property type="term" value="F:ubiquitin-protein transferase activity"/>
    <property type="evidence" value="ECO:0000318"/>
    <property type="project" value="GO_Central"/>
</dbReference>
<sequence>MSEKGEKTCPLCAEEMDLTDQQLKPCKCGYEICVWCWHHIMEMAEKDNTEGRCPACRSTYDKEKIVGMAANCERLVAEINSERKQKSQKTKPKVSEGRMHLSNIRVIKRNLVYIIGLPLDLADEDLLQRREYFGQYGKVLKLSISKTANGVIQHSSNNSCCVYVTYSKEEEAVCCIQSVHSSVLEGRSLRACFGTTKYCHAWLRNVPCNIPDCLYLHDYGSQEDSFTKDEIVSAFSRSRMQQTIGASNNLHRRSGNVLPPPVGEGIGSSISSSAKPVAKTHSNSRESCVDGGTGTGNSTVLPAASSWVMRVSASLSPVPNMSDSSTLLNKRPDAYAGPHVASEVVSTKIPTHDVWRTVTAEESSEIHYNCRTDSLEFSEEYPDGDYQTCTSNRKVDTLSNMTSTPVTCRDHLPDTSASKGMDIAAPTNIESSVNYCCKSSHSSGSFDENFNADQDFQDLSSICTLSHTKNEESVPIIPNSSVPTHTLCSLPRSPSFQEETNEQNVNAPSLPVHGKSMTTEDLLDFDDQQLKGLEDICNLPSASCSISLQHNLNKSSYNTWQQGKIKHQPDLLAHSGIFPMHDEVSFPLTYENLVSSNGFHNYIDGCFADLDRRFDYSNMSGSGNGRCVNDIASVENYTPDVGEDSIISKILSMELDPWEDSLTSPDSLAKLLRETKEQRASVKPPNLRKVTDNNQSRFSFARQDDFSNQASHLDDSLGSMMDLNKCSAHHDFNAINDLCIDKYQNPCSFNFSEESNNLLNNHPFVSSKLSVSKSPASIPPGFPVPNRTPPPGFSTSGRMHLALDAAASHLLQTSVTQINSIGGSGDVEFLDPAILEVGQGVMAMGLNKSGFDTRTSAPHHSRLDHNPGFDTRTSAPRHSSFDHDARLLMQQSLYAHQNQAFQDHSRNRIFQSDDTYTRSPMLLDQSPAYNPFSFPQSTIQQLRNAHMSNGHGGSWNEGRSFSDLRLPELLKNGGLGFNKLTPSYEDMKCQVSSSSNLYNRGFAMFLAFAGIYLEGTWSLPCVEFSCALSQRQTCRTTNQHSNLTQWVRAGSEHRSQRRRIDDYCTHRGVHTLRDLQMEATGAAAPI</sequence>
<dbReference type="SMART" id="SM00361">
    <property type="entry name" value="RRM_1"/>
    <property type="match status" value="1"/>
</dbReference>
<evidence type="ECO:0000256" key="1">
    <source>
        <dbReference type="PROSITE-ProRule" id="PRU00175"/>
    </source>
</evidence>
<dbReference type="CDD" id="cd12438">
    <property type="entry name" value="RRM_CNOT4"/>
    <property type="match status" value="1"/>
</dbReference>
<dbReference type="Pfam" id="PF00076">
    <property type="entry name" value="RRM_1"/>
    <property type="match status" value="1"/>
</dbReference>
<protein>
    <submittedName>
        <fullName evidence="6">RNA binding family protein, putative isoform 1</fullName>
    </submittedName>
</protein>
<dbReference type="eggNOG" id="KOG2068">
    <property type="taxonomic scope" value="Eukaryota"/>
</dbReference>
<proteinExistence type="predicted"/>
<evidence type="ECO:0000313" key="7">
    <source>
        <dbReference type="Proteomes" id="UP000026915"/>
    </source>
</evidence>
<dbReference type="FunFam" id="3.30.40.10:FF:000155">
    <property type="entry name" value="RNA binding (RRM/RBD/RNP motifs) family protein"/>
    <property type="match status" value="1"/>
</dbReference>
<dbReference type="CDD" id="cd16618">
    <property type="entry name" value="mRING-HC-C4C4_CNOT4"/>
    <property type="match status" value="1"/>
</dbReference>
<dbReference type="InParanoid" id="A0A061ERU0"/>
<evidence type="ECO:0000259" key="5">
    <source>
        <dbReference type="PROSITE" id="PS50102"/>
    </source>
</evidence>
<dbReference type="InterPro" id="IPR039780">
    <property type="entry name" value="Mot2"/>
</dbReference>
<evidence type="ECO:0000259" key="4">
    <source>
        <dbReference type="PROSITE" id="PS50089"/>
    </source>
</evidence>
<dbReference type="Gene3D" id="3.30.70.330">
    <property type="match status" value="1"/>
</dbReference>
<dbReference type="EMBL" id="CM001883">
    <property type="protein sequence ID" value="EOY07725.1"/>
    <property type="molecule type" value="Genomic_DNA"/>
</dbReference>
<dbReference type="InterPro" id="IPR003954">
    <property type="entry name" value="RRM_euk-type"/>
</dbReference>
<dbReference type="AlphaFoldDB" id="A0A061ERU0"/>
<dbReference type="Gene3D" id="3.30.40.10">
    <property type="entry name" value="Zinc/RING finger domain, C3HC4 (zinc finger)"/>
    <property type="match status" value="1"/>
</dbReference>
<dbReference type="PANTHER" id="PTHR12603:SF22">
    <property type="entry name" value="TRANSCRIPTION FACTOR C2H2 FAMILY-RELATED"/>
    <property type="match status" value="1"/>
</dbReference>
<dbReference type="InterPro" id="IPR000504">
    <property type="entry name" value="RRM_dom"/>
</dbReference>
<dbReference type="Pfam" id="PF14570">
    <property type="entry name" value="zf-RING_4"/>
    <property type="match status" value="1"/>
</dbReference>
<keyword evidence="1" id="KW-0862">Zinc</keyword>
<dbReference type="InterPro" id="IPR013083">
    <property type="entry name" value="Znf_RING/FYVE/PHD"/>
</dbReference>
<dbReference type="STRING" id="3641.A0A061ERU0"/>
<dbReference type="Proteomes" id="UP000026915">
    <property type="component" value="Chromosome 5"/>
</dbReference>
<keyword evidence="1" id="KW-0863">Zinc-finger</keyword>
<dbReference type="PROSITE" id="PS50089">
    <property type="entry name" value="ZF_RING_2"/>
    <property type="match status" value="1"/>
</dbReference>
<dbReference type="SUPFAM" id="SSF54928">
    <property type="entry name" value="RNA-binding domain, RBD"/>
    <property type="match status" value="1"/>
</dbReference>
<keyword evidence="2" id="KW-0694">RNA-binding</keyword>
<dbReference type="InterPro" id="IPR034261">
    <property type="entry name" value="CNOT4_RRM"/>
</dbReference>
<dbReference type="PANTHER" id="PTHR12603">
    <property type="entry name" value="CCR4-NOT TRANSCRIPTION COMPLEX RELATED"/>
    <property type="match status" value="1"/>
</dbReference>
<dbReference type="FunFam" id="3.30.70.330:FF:000161">
    <property type="entry name" value="RNA binding (RRM/RBD/RNP motifs) family protein"/>
    <property type="match status" value="1"/>
</dbReference>
<dbReference type="GO" id="GO:0016567">
    <property type="term" value="P:protein ubiquitination"/>
    <property type="evidence" value="ECO:0000318"/>
    <property type="project" value="GO_Central"/>
</dbReference>
<dbReference type="PROSITE" id="PS50102">
    <property type="entry name" value="RRM"/>
    <property type="match status" value="1"/>
</dbReference>
<evidence type="ECO:0000313" key="6">
    <source>
        <dbReference type="EMBL" id="EOY07725.1"/>
    </source>
</evidence>
<evidence type="ECO:0000256" key="2">
    <source>
        <dbReference type="PROSITE-ProRule" id="PRU00176"/>
    </source>
</evidence>
<dbReference type="SUPFAM" id="SSF57850">
    <property type="entry name" value="RING/U-box"/>
    <property type="match status" value="1"/>
</dbReference>
<dbReference type="InterPro" id="IPR012677">
    <property type="entry name" value="Nucleotide-bd_a/b_plait_sf"/>
</dbReference>
<dbReference type="GO" id="GO:0003723">
    <property type="term" value="F:RNA binding"/>
    <property type="evidence" value="ECO:0007669"/>
    <property type="project" value="UniProtKB-UniRule"/>
</dbReference>